<evidence type="ECO:0000313" key="4">
    <source>
        <dbReference type="EMBL" id="RKS52679.1"/>
    </source>
</evidence>
<protein>
    <submittedName>
        <fullName evidence="4">Fructokinase</fullName>
    </submittedName>
    <submittedName>
        <fullName evidence="3">Nucleoside/nucleotide kinase family protein</fullName>
    </submittedName>
</protein>
<keyword evidence="5" id="KW-1185">Reference proteome</keyword>
<dbReference type="EMBL" id="RBLI01000001">
    <property type="protein sequence ID" value="RKS52679.1"/>
    <property type="molecule type" value="Genomic_DNA"/>
</dbReference>
<gene>
    <name evidence="4" type="ORF">BDE18_2010</name>
    <name evidence="2" type="ORF">ESD82_12000</name>
    <name evidence="3" type="ORF">HYQ43_09160</name>
</gene>
<keyword evidence="3" id="KW-0808">Transferase</keyword>
<sequence>MEEILDLVARLGPGRRIVAIVGAPGSGKSTLAAQLVAGLADAVLVPMDGFHLDNRLLEAGGLRGCKGAPETFDAAGFVALVRRLKAGGEVIHPVFDRGLDLAIAGAGRVGADDRLVVVEGNYLLLDRAPWRELAGLWDLSVMLDVSMPELRRRLTARWQGLGRSPAEVTAHLENDLGNADLVLRESLPADLLVRPAAMSSAGTP</sequence>
<dbReference type="InterPro" id="IPR006083">
    <property type="entry name" value="PRK/URK"/>
</dbReference>
<feature type="domain" description="Phosphoribulokinase/uridine kinase" evidence="1">
    <location>
        <begin position="17"/>
        <end position="168"/>
    </location>
</feature>
<organism evidence="3 7">
    <name type="scientific">Paracoccus pantotrophus</name>
    <name type="common">Thiosphaera pantotropha</name>
    <dbReference type="NCBI Taxonomy" id="82367"/>
    <lineage>
        <taxon>Bacteria</taxon>
        <taxon>Pseudomonadati</taxon>
        <taxon>Pseudomonadota</taxon>
        <taxon>Alphaproteobacteria</taxon>
        <taxon>Rhodobacterales</taxon>
        <taxon>Paracoccaceae</taxon>
        <taxon>Paracoccus</taxon>
    </lineage>
</organism>
<keyword evidence="3" id="KW-0418">Kinase</keyword>
<dbReference type="Proteomes" id="UP000326453">
    <property type="component" value="Chromosome 1"/>
</dbReference>
<evidence type="ECO:0000313" key="6">
    <source>
        <dbReference type="Proteomes" id="UP000326453"/>
    </source>
</evidence>
<dbReference type="AlphaFoldDB" id="A0A1I5E875"/>
<dbReference type="Proteomes" id="UP000509322">
    <property type="component" value="Chromosome 2"/>
</dbReference>
<dbReference type="OrthoDB" id="1550976at2"/>
<reference evidence="3 7" key="3">
    <citation type="submission" date="2020-07" db="EMBL/GenBank/DDBJ databases">
        <title>The complete genome of Paracoccus pantotrophus ACCC 10489.</title>
        <authorList>
            <person name="Si Y."/>
        </authorList>
    </citation>
    <scope>NUCLEOTIDE SEQUENCE [LARGE SCALE GENOMIC DNA]</scope>
    <source>
        <strain evidence="3 7">ACCC10489</strain>
    </source>
</reference>
<evidence type="ECO:0000313" key="5">
    <source>
        <dbReference type="Proteomes" id="UP000273626"/>
    </source>
</evidence>
<dbReference type="GO" id="GO:0016301">
    <property type="term" value="F:kinase activity"/>
    <property type="evidence" value="ECO:0007669"/>
    <property type="project" value="UniProtKB-KW"/>
</dbReference>
<dbReference type="GeneID" id="51371296"/>
<evidence type="ECO:0000259" key="1">
    <source>
        <dbReference type="Pfam" id="PF00485"/>
    </source>
</evidence>
<name>A0A1I5E875_PARPN</name>
<dbReference type="Gene3D" id="3.40.50.300">
    <property type="entry name" value="P-loop containing nucleotide triphosphate hydrolases"/>
    <property type="match status" value="1"/>
</dbReference>
<dbReference type="RefSeq" id="WP_024842974.1">
    <property type="nucleotide sequence ID" value="NZ_CP038203.1"/>
</dbReference>
<reference evidence="2 6" key="2">
    <citation type="submission" date="2019-01" db="EMBL/GenBank/DDBJ databases">
        <title>Complete Genome Sequence and Annotation of the Paracoccus pantotrophus type strain DSM 2944.</title>
        <authorList>
            <person name="Bockwoldt J.A."/>
            <person name="Zimmermann M."/>
            <person name="Tiso T."/>
            <person name="Blank L.M."/>
        </authorList>
    </citation>
    <scope>NUCLEOTIDE SEQUENCE [LARGE SCALE GENOMIC DNA]</scope>
    <source>
        <strain evidence="2 6">DSM 2944</strain>
    </source>
</reference>
<dbReference type="Pfam" id="PF00485">
    <property type="entry name" value="PRK"/>
    <property type="match status" value="1"/>
</dbReference>
<accession>A0A1I5E875</accession>
<dbReference type="EMBL" id="CP044426">
    <property type="protein sequence ID" value="QFG36912.1"/>
    <property type="molecule type" value="Genomic_DNA"/>
</dbReference>
<evidence type="ECO:0000313" key="3">
    <source>
        <dbReference type="EMBL" id="QLH14477.1"/>
    </source>
</evidence>
<reference evidence="4 5" key="1">
    <citation type="submission" date="2018-10" db="EMBL/GenBank/DDBJ databases">
        <title>Genomic Encyclopedia of Archaeal and Bacterial Type Strains, Phase II (KMG-II): from individual species to whole genera.</title>
        <authorList>
            <person name="Goeker M."/>
        </authorList>
    </citation>
    <scope>NUCLEOTIDE SEQUENCE [LARGE SCALE GENOMIC DNA]</scope>
    <source>
        <strain evidence="5">ATCC 35512 / DSM 2944 / CIP 106514 / LMD 82.5 / NBRC 102493 / NCCB 82005 / GB17</strain>
        <strain evidence="4">DSM 2944</strain>
    </source>
</reference>
<dbReference type="PANTHER" id="PTHR10285">
    <property type="entry name" value="URIDINE KINASE"/>
    <property type="match status" value="1"/>
</dbReference>
<evidence type="ECO:0000313" key="7">
    <source>
        <dbReference type="Proteomes" id="UP000509322"/>
    </source>
</evidence>
<proteinExistence type="predicted"/>
<dbReference type="Proteomes" id="UP000273626">
    <property type="component" value="Unassembled WGS sequence"/>
</dbReference>
<dbReference type="InterPro" id="IPR027417">
    <property type="entry name" value="P-loop_NTPase"/>
</dbReference>
<dbReference type="EMBL" id="CP058690">
    <property type="protein sequence ID" value="QLH14477.1"/>
    <property type="molecule type" value="Genomic_DNA"/>
</dbReference>
<evidence type="ECO:0000313" key="2">
    <source>
        <dbReference type="EMBL" id="QFG36912.1"/>
    </source>
</evidence>
<dbReference type="KEGG" id="ppan:ESD82_12000"/>
<dbReference type="SUPFAM" id="SSF52540">
    <property type="entry name" value="P-loop containing nucleoside triphosphate hydrolases"/>
    <property type="match status" value="1"/>
</dbReference>
<dbReference type="GO" id="GO:0005524">
    <property type="term" value="F:ATP binding"/>
    <property type="evidence" value="ECO:0007669"/>
    <property type="project" value="InterPro"/>
</dbReference>